<dbReference type="Pfam" id="PF25597">
    <property type="entry name" value="SH3_retrovirus"/>
    <property type="match status" value="1"/>
</dbReference>
<name>A0A0J7NDW8_LASNI</name>
<dbReference type="GO" id="GO:0008270">
    <property type="term" value="F:zinc ion binding"/>
    <property type="evidence" value="ECO:0007669"/>
    <property type="project" value="UniProtKB-KW"/>
</dbReference>
<dbReference type="GO" id="GO:0003676">
    <property type="term" value="F:nucleic acid binding"/>
    <property type="evidence" value="ECO:0007669"/>
    <property type="project" value="InterPro"/>
</dbReference>
<dbReference type="Gene3D" id="3.30.420.10">
    <property type="entry name" value="Ribonuclease H-like superfamily/Ribonuclease H"/>
    <property type="match status" value="1"/>
</dbReference>
<dbReference type="InterPro" id="IPR054722">
    <property type="entry name" value="PolX-like_BBD"/>
</dbReference>
<gene>
    <name evidence="6" type="ORF">RF55_9497</name>
</gene>
<dbReference type="SUPFAM" id="SSF57756">
    <property type="entry name" value="Retrovirus zinc finger-like domains"/>
    <property type="match status" value="1"/>
</dbReference>
<keyword evidence="2" id="KW-0862">Zinc</keyword>
<dbReference type="GO" id="GO:0071897">
    <property type="term" value="P:DNA biosynthetic process"/>
    <property type="evidence" value="ECO:0007669"/>
    <property type="project" value="UniProtKB-ARBA"/>
</dbReference>
<dbReference type="STRING" id="67767.A0A0J7NDW8"/>
<evidence type="ECO:0000313" key="7">
    <source>
        <dbReference type="Proteomes" id="UP000036403"/>
    </source>
</evidence>
<dbReference type="SUPFAM" id="SSF56672">
    <property type="entry name" value="DNA/RNA polymerases"/>
    <property type="match status" value="1"/>
</dbReference>
<dbReference type="InterPro" id="IPR012337">
    <property type="entry name" value="RNaseH-like_sf"/>
</dbReference>
<dbReference type="PANTHER" id="PTHR11439">
    <property type="entry name" value="GAG-POL-RELATED RETROTRANSPOSON"/>
    <property type="match status" value="1"/>
</dbReference>
<dbReference type="GO" id="GO:0004190">
    <property type="term" value="F:aspartic-type endopeptidase activity"/>
    <property type="evidence" value="ECO:0007669"/>
    <property type="project" value="UniProtKB-KW"/>
</dbReference>
<comment type="caution">
    <text evidence="6">The sequence shown here is derived from an EMBL/GenBank/DDBJ whole genome shotgun (WGS) entry which is preliminary data.</text>
</comment>
<evidence type="ECO:0000259" key="5">
    <source>
        <dbReference type="PROSITE" id="PS50994"/>
    </source>
</evidence>
<dbReference type="PANTHER" id="PTHR11439:SF483">
    <property type="entry name" value="PEPTIDE SYNTHASE GLIP-LIKE, PUTATIVE (AFU_ORTHOLOGUE AFUA_3G12920)-RELATED"/>
    <property type="match status" value="1"/>
</dbReference>
<feature type="domain" description="Integrase catalytic" evidence="5">
    <location>
        <begin position="476"/>
        <end position="641"/>
    </location>
</feature>
<sequence length="1269" mass="142784">MDKIQFDKFNGSDFNVWKFQIESYFDFHGLFDIVNGSREKPPAPTANDSNEIKVNKQKEIEEWDKADKKARLVLGMALESNIIRQVMNLKSAAEMWSRLGSLYELKNPTSVYLLLQKFYKYEMTEGTSVAAHVAEVEAMARQLEDLGCKQSEVELVAKVLHSLPVSYRHVTTAFDSLPLNDQTLVNLLPRLLKEEMLNREVNLLNIKDDSGSSALYSKGTDSKGTDSKGTGSDSQQHKKSKTKSKFTGSCHYCGKKGHKRNECRKMKQNSKYGDVNTAAAGASCGQLLSAHAQFVAEQINEDYAWLADSGATHHMTSHREWFTQYESIPKDSLSITIGDSDVLHVPGIKRNLFSIGAATDRGVEAKLGQRELKLYCNDTLIATGRREGNELYCMNMQVPSTAEANFNSAKPASLQTWHERLGHANYRAVRELANSEAVTGMVCNDKTKYTPGDDCFCEACVFGKQCRSSFTENANRAATPGETTWFDIMGPMSVDAIDGSRFLAQFVDDCTGVLVSSPLRLKAEIVEKLDEYLIMIKANGHTPCRVRSDNALEFDSQQMKAMCRRHQVKHEFSAPYSPEQMGRIERQNRTSGEGIRTNLIAAGLPLTLWNEVAKTVAYIRNRIPLKRLDGRTPYEAFTGNKPDISHLHMLGSTAYVLIDKQHRKKLDSKSKRMVLVGYEPGSRAYRLWETGTRRVVVSRDVKIIEPEPKRIAALLPMIEKTELVLPVEEDDNEKIERDKPVGDLKPVSARTRSKTQAEANMAILLCAEAAPQSYKEAIESNNADDWRMAMDSEMASLTKNDTWTLVKLPAGRKAIREDFNETFSPVARFESIRLLLAIAATRDCTLKQIDIKTAFLYGDLDEIIFMHQPEGYNDGSDRVCQLKKSLYGLKQAPRQCHSKFDGVLQKFGLEPTNGDPCVYTNSHSNLYLALYVDDGLIVSNSNEQVKELVTAIKQHFDVTVIDAECYLGLQIEYDREMKIMHIHQTAYAHSVLNKFKMVDCNAIKTPMDVNAVIQANVDNEGKQLPAANVPYRELIGSLMYLSVGTRPDIAFAVSKLSKYLANPSNEHWLLAKRILRYLKGTVDFGITFRLPTDGINQLVAYSDADYAACLDTRKSTSGVVVTINDGPVIWFSRKQGVIATSTTEAEYIAAHDAAKEVVWARALLEELHVKQPIPTVLHVDNAAAEQLIKNNVFHRRTKHIEVKYHHVRDIVKRKMIRVEHISSKQQLADFLTKPLTTEKFEHNRHGLNIWSKADGLYNKTGTFVFLDME</sequence>
<dbReference type="InterPro" id="IPR013103">
    <property type="entry name" value="RVT_2"/>
</dbReference>
<keyword evidence="1" id="KW-0378">Hydrolase</keyword>
<dbReference type="SUPFAM" id="SSF53098">
    <property type="entry name" value="Ribonuclease H-like"/>
    <property type="match status" value="1"/>
</dbReference>
<dbReference type="InterPro" id="IPR025724">
    <property type="entry name" value="GAG-pre-integrase_dom"/>
</dbReference>
<dbReference type="Proteomes" id="UP000036403">
    <property type="component" value="Unassembled WGS sequence"/>
</dbReference>
<dbReference type="InterPro" id="IPR036875">
    <property type="entry name" value="Znf_CCHC_sf"/>
</dbReference>
<reference evidence="6 7" key="1">
    <citation type="submission" date="2015-04" db="EMBL/GenBank/DDBJ databases">
        <title>Lasius niger genome sequencing.</title>
        <authorList>
            <person name="Konorov E.A."/>
            <person name="Nikitin M.A."/>
            <person name="Kirill M.V."/>
            <person name="Chang P."/>
        </authorList>
    </citation>
    <scope>NUCLEOTIDE SEQUENCE [LARGE SCALE GENOMIC DNA]</scope>
    <source>
        <tissue evidence="6">Whole</tissue>
    </source>
</reference>
<dbReference type="PaxDb" id="67767-A0A0J7NDW8"/>
<protein>
    <submittedName>
        <fullName evidence="6">Gag-pol polyprotein</fullName>
    </submittedName>
</protein>
<dbReference type="Pfam" id="PF07727">
    <property type="entry name" value="RVT_2"/>
    <property type="match status" value="1"/>
</dbReference>
<proteinExistence type="predicted"/>
<dbReference type="OrthoDB" id="7600563at2759"/>
<dbReference type="GO" id="GO:0015074">
    <property type="term" value="P:DNA integration"/>
    <property type="evidence" value="ECO:0007669"/>
    <property type="project" value="InterPro"/>
</dbReference>
<dbReference type="InterPro" id="IPR036397">
    <property type="entry name" value="RNaseH_sf"/>
</dbReference>
<dbReference type="EMBL" id="LBMM01006309">
    <property type="protein sequence ID" value="KMQ90715.1"/>
    <property type="molecule type" value="Genomic_DNA"/>
</dbReference>
<organism evidence="6 7">
    <name type="scientific">Lasius niger</name>
    <name type="common">Black garden ant</name>
    <dbReference type="NCBI Taxonomy" id="67767"/>
    <lineage>
        <taxon>Eukaryota</taxon>
        <taxon>Metazoa</taxon>
        <taxon>Ecdysozoa</taxon>
        <taxon>Arthropoda</taxon>
        <taxon>Hexapoda</taxon>
        <taxon>Insecta</taxon>
        <taxon>Pterygota</taxon>
        <taxon>Neoptera</taxon>
        <taxon>Endopterygota</taxon>
        <taxon>Hymenoptera</taxon>
        <taxon>Apocrita</taxon>
        <taxon>Aculeata</taxon>
        <taxon>Formicoidea</taxon>
        <taxon>Formicidae</taxon>
        <taxon>Formicinae</taxon>
        <taxon>Lasius</taxon>
        <taxon>Lasius</taxon>
    </lineage>
</organism>
<dbReference type="InterPro" id="IPR001878">
    <property type="entry name" value="Znf_CCHC"/>
</dbReference>
<dbReference type="AlphaFoldDB" id="A0A0J7NDW8"/>
<keyword evidence="1" id="KW-0645">Protease</keyword>
<keyword evidence="2" id="KW-0863">Zinc-finger</keyword>
<dbReference type="PROSITE" id="PS50994">
    <property type="entry name" value="INTEGRASE"/>
    <property type="match status" value="1"/>
</dbReference>
<dbReference type="Pfam" id="PF22936">
    <property type="entry name" value="Pol_BBD"/>
    <property type="match status" value="1"/>
</dbReference>
<dbReference type="InterPro" id="IPR001584">
    <property type="entry name" value="Integrase_cat-core"/>
</dbReference>
<keyword evidence="2" id="KW-0479">Metal-binding</keyword>
<feature type="region of interest" description="Disordered" evidence="3">
    <location>
        <begin position="215"/>
        <end position="246"/>
    </location>
</feature>
<dbReference type="Pfam" id="PF14223">
    <property type="entry name" value="Retrotran_gag_2"/>
    <property type="match status" value="1"/>
</dbReference>
<dbReference type="CDD" id="cd09272">
    <property type="entry name" value="RNase_HI_RT_Ty1"/>
    <property type="match status" value="1"/>
</dbReference>
<evidence type="ECO:0000259" key="4">
    <source>
        <dbReference type="PROSITE" id="PS50158"/>
    </source>
</evidence>
<dbReference type="InterPro" id="IPR057670">
    <property type="entry name" value="SH3_retrovirus"/>
</dbReference>
<dbReference type="GO" id="GO:0042575">
    <property type="term" value="C:DNA polymerase complex"/>
    <property type="evidence" value="ECO:0007669"/>
    <property type="project" value="UniProtKB-ARBA"/>
</dbReference>
<keyword evidence="1" id="KW-0064">Aspartyl protease</keyword>
<accession>A0A0J7NDW8</accession>
<dbReference type="PROSITE" id="PS50158">
    <property type="entry name" value="ZF_CCHC"/>
    <property type="match status" value="1"/>
</dbReference>
<evidence type="ECO:0000313" key="6">
    <source>
        <dbReference type="EMBL" id="KMQ90715.1"/>
    </source>
</evidence>
<evidence type="ECO:0000256" key="2">
    <source>
        <dbReference type="PROSITE-ProRule" id="PRU00047"/>
    </source>
</evidence>
<feature type="domain" description="CCHC-type" evidence="4">
    <location>
        <begin position="250"/>
        <end position="265"/>
    </location>
</feature>
<dbReference type="InterPro" id="IPR043502">
    <property type="entry name" value="DNA/RNA_pol_sf"/>
</dbReference>
<evidence type="ECO:0000256" key="3">
    <source>
        <dbReference type="SAM" id="MobiDB-lite"/>
    </source>
</evidence>
<dbReference type="Pfam" id="PF13976">
    <property type="entry name" value="gag_pre-integrs"/>
    <property type="match status" value="1"/>
</dbReference>
<evidence type="ECO:0000256" key="1">
    <source>
        <dbReference type="ARBA" id="ARBA00022750"/>
    </source>
</evidence>
<keyword evidence="7" id="KW-1185">Reference proteome</keyword>